<accession>A0A7S6Z331</accession>
<name>A0A7S6Z331_9VIRU</name>
<evidence type="ECO:0000313" key="1">
    <source>
        <dbReference type="EMBL" id="QOX06027.1"/>
    </source>
</evidence>
<dbReference type="EMBL" id="MN744711">
    <property type="protein sequence ID" value="QOX06027.1"/>
    <property type="molecule type" value="Genomic_RNA"/>
</dbReference>
<protein>
    <submittedName>
        <fullName evidence="1">Capsid protein</fullName>
    </submittedName>
</protein>
<dbReference type="InterPro" id="IPR058242">
    <property type="entry name" value="Capsid_partitivirus"/>
</dbReference>
<dbReference type="Pfam" id="PF25666">
    <property type="entry name" value="Partiti_capsid"/>
    <property type="match status" value="1"/>
</dbReference>
<sequence>MSTKSFEIPASVKAARVKTRFRPATEQPKGASTPAVKDNLRARIGLDRKHDVSDGLPLTVDTQPDFRWILMCIMYYANLYYSSIDVKNRSKTSPATLVVYFMSIIYAHLLVSDLFLRHTPSHWANDFMNQAYRREYLEFLLSLPVPDILMKFIETLTCTTDPRRPHVQFCPSFAGFSHYHDFGRFFPVSIFMHCHTIFATTKATDQTESVLAKLLQKTTATALSIAMYFGQMLSSTSNSLDYESKLYQSFLALVNPIIERSIQRRNTFAPTNITPITYTDIKLVNPYVMALQCTEDDVTEMQTVLESVAASLDTILPMKGQLGTLYDSLSGIDILRHGYSSYALPTWHYGTVKAPTSSAPSKIQSAKERAASMKFLQTVSPSNATELKYPTDASTINKILYLVKKVTKTDNFPDPATGFRSFHATYDVAPRIRVLDPYDTNVSVLDTVVLCGLIIESMEIDASVVLHPDLDSSLDEENSQVLQSAVPLQMVRRGTFFNGGTTTAAVEAVLRTITTHASQKASTILYDAGESRLGVFDLHVDQAVPTDLPAFRVRDNTSWFSRMHNRFAFKTHERDVENDDVQTRAANGVLVCWSPYRYVPRTWTAASQAEHTYMLLNFRTIYGSNVPLTEIAHPNTVIPIN</sequence>
<proteinExistence type="predicted"/>
<organism evidence="1">
    <name type="scientific">Lentinula edodes partitivirus 2</name>
    <dbReference type="NCBI Taxonomy" id="2491351"/>
    <lineage>
        <taxon>Viruses</taxon>
        <taxon>Riboviria</taxon>
        <taxon>Orthornavirae</taxon>
        <taxon>Pisuviricota</taxon>
        <taxon>Duplopiviricetes</taxon>
        <taxon>Durnavirales</taxon>
        <taxon>Partitiviridae</taxon>
    </lineage>
</organism>
<reference evidence="1" key="1">
    <citation type="submission" date="2019-11" db="EMBL/GenBank/DDBJ databases">
        <title>High-throughput sequencing reveals mycoviral diversity and a harmful negative-stranded RNA virus LeNSRV1 in edible mushroom Lentinula edodes.</title>
        <authorList>
            <person name="Guo M."/>
            <person name="Bian Y."/>
            <person name="Xu Z."/>
        </authorList>
    </citation>
    <scope>NUCLEOTIDE SEQUENCE</scope>
    <source>
        <strain evidence="1">Le49HNZMD</strain>
    </source>
</reference>